<feature type="transmembrane region" description="Helical" evidence="1">
    <location>
        <begin position="45"/>
        <end position="64"/>
    </location>
</feature>
<keyword evidence="1" id="KW-1133">Transmembrane helix</keyword>
<organism evidence="2 3">
    <name type="scientific">Alistipes timonensis JC136</name>
    <dbReference type="NCBI Taxonomy" id="1033731"/>
    <lineage>
        <taxon>Bacteria</taxon>
        <taxon>Pseudomonadati</taxon>
        <taxon>Bacteroidota</taxon>
        <taxon>Bacteroidia</taxon>
        <taxon>Bacteroidales</taxon>
        <taxon>Rikenellaceae</taxon>
        <taxon>Alistipes</taxon>
    </lineage>
</organism>
<feature type="transmembrane region" description="Helical" evidence="1">
    <location>
        <begin position="260"/>
        <end position="280"/>
    </location>
</feature>
<evidence type="ECO:0000313" key="2">
    <source>
        <dbReference type="EMBL" id="SEA85107.1"/>
    </source>
</evidence>
<proteinExistence type="predicted"/>
<gene>
    <name evidence="2" type="ORF">SAMN05444145_107136</name>
</gene>
<feature type="transmembrane region" description="Helical" evidence="1">
    <location>
        <begin position="12"/>
        <end position="33"/>
    </location>
</feature>
<feature type="transmembrane region" description="Helical" evidence="1">
    <location>
        <begin position="187"/>
        <end position="215"/>
    </location>
</feature>
<reference evidence="2 3" key="1">
    <citation type="submission" date="2016-10" db="EMBL/GenBank/DDBJ databases">
        <authorList>
            <person name="de Groot N.N."/>
        </authorList>
    </citation>
    <scope>NUCLEOTIDE SEQUENCE [LARGE SCALE GENOMIC DNA]</scope>
    <source>
        <strain evidence="2 3">DSM 25383</strain>
    </source>
</reference>
<evidence type="ECO:0000256" key="1">
    <source>
        <dbReference type="SAM" id="Phobius"/>
    </source>
</evidence>
<feature type="transmembrane region" description="Helical" evidence="1">
    <location>
        <begin position="155"/>
        <end position="175"/>
    </location>
</feature>
<sequence>MALLSVPNDAAIIFLRILDTLPLIFFVFTFRLRETDCFFPSTTRYWCFFLLFFLFAIISAIFQGGSLGTTMAHIGIMFRFVPLSYFISKTSFSDEVYNIFTFHFKIISGILLLIGVIEIIGGEQAAAFFSPVKPEKEVDPPVVLSVSPIESISGIFPNTIDYAFFLVIAYIYFINQKRFENRLLPRPVLDIFFLFLIFVSGSKAALIIALAALFIGLEYRVVKYSVLIIILIIASWLLWMFWDLFYWVVFEDSLHSRLGLIVYTLPCFLKECSLSTFFGVTPDREIVFNEISAYPIVPSMLQTVEDMHAFEDEFYVALIIYYGIVGFGLLVGMYYKLYKTLCNMVVPDDIMNSRFIIRSLFICLITAPLFNQIIITRPFSLFFWIIIGVIYNRYKQYETLSHI</sequence>
<feature type="transmembrane region" description="Helical" evidence="1">
    <location>
        <begin position="355"/>
        <end position="373"/>
    </location>
</feature>
<feature type="transmembrane region" description="Helical" evidence="1">
    <location>
        <begin position="314"/>
        <end position="335"/>
    </location>
</feature>
<feature type="transmembrane region" description="Helical" evidence="1">
    <location>
        <begin position="70"/>
        <end position="87"/>
    </location>
</feature>
<keyword evidence="3" id="KW-1185">Reference proteome</keyword>
<dbReference type="AlphaFoldDB" id="A0A1H4EJP0"/>
<keyword evidence="1" id="KW-0812">Transmembrane</keyword>
<feature type="transmembrane region" description="Helical" evidence="1">
    <location>
        <begin position="99"/>
        <end position="121"/>
    </location>
</feature>
<dbReference type="STRING" id="1033731.SAMN05444145_107136"/>
<feature type="transmembrane region" description="Helical" evidence="1">
    <location>
        <begin position="221"/>
        <end position="248"/>
    </location>
</feature>
<protein>
    <submittedName>
        <fullName evidence="2">Uncharacterized protein</fullName>
    </submittedName>
</protein>
<accession>A0A1H4EJP0</accession>
<dbReference type="Proteomes" id="UP000183253">
    <property type="component" value="Unassembled WGS sequence"/>
</dbReference>
<evidence type="ECO:0000313" key="3">
    <source>
        <dbReference type="Proteomes" id="UP000183253"/>
    </source>
</evidence>
<dbReference type="EMBL" id="FNRI01000007">
    <property type="protein sequence ID" value="SEA85107.1"/>
    <property type="molecule type" value="Genomic_DNA"/>
</dbReference>
<keyword evidence="1" id="KW-0472">Membrane</keyword>
<name>A0A1H4EJP0_9BACT</name>
<feature type="transmembrane region" description="Helical" evidence="1">
    <location>
        <begin position="379"/>
        <end position="394"/>
    </location>
</feature>